<gene>
    <name evidence="1" type="ORF">PanWU01x14_133800</name>
</gene>
<protein>
    <submittedName>
        <fullName evidence="1">Uncharacterized protein</fullName>
    </submittedName>
</protein>
<name>A0A2P5CPY5_PARAD</name>
<keyword evidence="2" id="KW-1185">Reference proteome</keyword>
<reference evidence="2" key="1">
    <citation type="submission" date="2016-06" db="EMBL/GenBank/DDBJ databases">
        <title>Parallel loss of symbiosis genes in relatives of nitrogen-fixing non-legume Parasponia.</title>
        <authorList>
            <person name="Van Velzen R."/>
            <person name="Holmer R."/>
            <person name="Bu F."/>
            <person name="Rutten L."/>
            <person name="Van Zeijl A."/>
            <person name="Liu W."/>
            <person name="Santuari L."/>
            <person name="Cao Q."/>
            <person name="Sharma T."/>
            <person name="Shen D."/>
            <person name="Roswanjaya Y."/>
            <person name="Wardhani T."/>
            <person name="Kalhor M.S."/>
            <person name="Jansen J."/>
            <person name="Van den Hoogen J."/>
            <person name="Gungor B."/>
            <person name="Hartog M."/>
            <person name="Hontelez J."/>
            <person name="Verver J."/>
            <person name="Yang W.-C."/>
            <person name="Schijlen E."/>
            <person name="Repin R."/>
            <person name="Schilthuizen M."/>
            <person name="Schranz E."/>
            <person name="Heidstra R."/>
            <person name="Miyata K."/>
            <person name="Fedorova E."/>
            <person name="Kohlen W."/>
            <person name="Bisseling T."/>
            <person name="Smit S."/>
            <person name="Geurts R."/>
        </authorList>
    </citation>
    <scope>NUCLEOTIDE SEQUENCE [LARGE SCALE GENOMIC DNA]</scope>
    <source>
        <strain evidence="2">cv. WU1-14</strain>
    </source>
</reference>
<accession>A0A2P5CPY5</accession>
<evidence type="ECO:0000313" key="2">
    <source>
        <dbReference type="Proteomes" id="UP000237105"/>
    </source>
</evidence>
<evidence type="ECO:0000313" key="1">
    <source>
        <dbReference type="EMBL" id="PON63108.1"/>
    </source>
</evidence>
<comment type="caution">
    <text evidence="1">The sequence shown here is derived from an EMBL/GenBank/DDBJ whole genome shotgun (WGS) entry which is preliminary data.</text>
</comment>
<sequence>MLIHRRHISQKLPVVRTTSTTGTTRPQPLGGDVGVGHVLDHGEHVATQALHVDLPGDQHLPHLLVGLVVGEAVEAGLLVGNGGAKEGLEVVGVLAQGLLVGVHVEIILGLAEIV</sequence>
<dbReference type="Proteomes" id="UP000237105">
    <property type="component" value="Unassembled WGS sequence"/>
</dbReference>
<organism evidence="1 2">
    <name type="scientific">Parasponia andersonii</name>
    <name type="common">Sponia andersonii</name>
    <dbReference type="NCBI Taxonomy" id="3476"/>
    <lineage>
        <taxon>Eukaryota</taxon>
        <taxon>Viridiplantae</taxon>
        <taxon>Streptophyta</taxon>
        <taxon>Embryophyta</taxon>
        <taxon>Tracheophyta</taxon>
        <taxon>Spermatophyta</taxon>
        <taxon>Magnoliopsida</taxon>
        <taxon>eudicotyledons</taxon>
        <taxon>Gunneridae</taxon>
        <taxon>Pentapetalae</taxon>
        <taxon>rosids</taxon>
        <taxon>fabids</taxon>
        <taxon>Rosales</taxon>
        <taxon>Cannabaceae</taxon>
        <taxon>Parasponia</taxon>
    </lineage>
</organism>
<dbReference type="EMBL" id="JXTB01000107">
    <property type="protein sequence ID" value="PON63108.1"/>
    <property type="molecule type" value="Genomic_DNA"/>
</dbReference>
<proteinExistence type="predicted"/>
<dbReference type="AlphaFoldDB" id="A0A2P5CPY5"/>